<dbReference type="AlphaFoldDB" id="A0A285EJZ5"/>
<dbReference type="Pfam" id="PF06742">
    <property type="entry name" value="DUF1214"/>
    <property type="match status" value="1"/>
</dbReference>
<feature type="domain" description="DUF1254" evidence="2">
    <location>
        <begin position="47"/>
        <end position="180"/>
    </location>
</feature>
<dbReference type="PANTHER" id="PTHR36509:SF3">
    <property type="entry name" value="SIGNAL PEPTIDE PROTEIN"/>
    <property type="match status" value="1"/>
</dbReference>
<dbReference type="InterPro" id="IPR037050">
    <property type="entry name" value="DUF1254_sf"/>
</dbReference>
<accession>A0A285EJZ5</accession>
<dbReference type="Proteomes" id="UP000219514">
    <property type="component" value="Unassembled WGS sequence"/>
</dbReference>
<gene>
    <name evidence="3" type="ORF">SAMN06893097_110159</name>
</gene>
<dbReference type="EMBL" id="OBDO01000010">
    <property type="protein sequence ID" value="SNX98376.1"/>
    <property type="molecule type" value="Genomic_DNA"/>
</dbReference>
<proteinExistence type="predicted"/>
<name>A0A285EJZ5_9ACTN</name>
<dbReference type="InterPro" id="IPR037049">
    <property type="entry name" value="DUF1214_C_sf"/>
</dbReference>
<dbReference type="Gene3D" id="2.60.40.1610">
    <property type="entry name" value="Domain of unknown function DUF1254"/>
    <property type="match status" value="1"/>
</dbReference>
<reference evidence="3 4" key="1">
    <citation type="submission" date="2017-09" db="EMBL/GenBank/DDBJ databases">
        <authorList>
            <person name="Ehlers B."/>
            <person name="Leendertz F.H."/>
        </authorList>
    </citation>
    <scope>NUCLEOTIDE SEQUENCE [LARGE SCALE GENOMIC DNA]</scope>
    <source>
        <strain evidence="3 4">DSM 46844</strain>
    </source>
</reference>
<sequence length="453" mass="49305">MSSVDSGSPERAATHRRAVEAVMWGMPAVNYQMMYEASARTGGPGDNQIVFWPGLLDGHNQTLTPNPDVIYLMPFFTTKQVGPIVLEVPPAGDEGSLNGSIMNYWQVALEDIGPAGVDEGTGGRCLILPPDFDGEVPAGYLPLRSDTYQGYGLIRSVLRSGSAADIDQAIAYAHQIKLYPLAEVDDPPETDWVDASGSLFDAAIPYDLRFFQALDRTVQAEPFLHRDRVMINQLRSIGIQRGTPFAPGPELAEILTAAAADAQAWIDAEYEKVFHPFTPTARWALPALPELITATEANFEQPDAYPVDARGVAYSFAFFSSKHLGKGQFYLMTIADEDGKALDGANTYRLTVPADAPVTQYWSVTVYDRATHTLIRDAPRAGCSSQAENLTVNDDGSTDIYFGPTAPAGSGPNWVPTDPGGRFEALFRFYGPTSSLYDHTWRLPDIGQTPAAR</sequence>
<dbReference type="SUPFAM" id="SSF160935">
    <property type="entry name" value="VPA0735-like"/>
    <property type="match status" value="1"/>
</dbReference>
<evidence type="ECO:0000313" key="4">
    <source>
        <dbReference type="Proteomes" id="UP000219514"/>
    </source>
</evidence>
<dbReference type="InterPro" id="IPR010679">
    <property type="entry name" value="DUF1254"/>
</dbReference>
<keyword evidence="4" id="KW-1185">Reference proteome</keyword>
<dbReference type="OrthoDB" id="272779at2"/>
<organism evidence="3 4">
    <name type="scientific">Geodermatophilus sabuli</name>
    <dbReference type="NCBI Taxonomy" id="1564158"/>
    <lineage>
        <taxon>Bacteria</taxon>
        <taxon>Bacillati</taxon>
        <taxon>Actinomycetota</taxon>
        <taxon>Actinomycetes</taxon>
        <taxon>Geodermatophilales</taxon>
        <taxon>Geodermatophilaceae</taxon>
        <taxon>Geodermatophilus</taxon>
    </lineage>
</organism>
<evidence type="ECO:0000259" key="1">
    <source>
        <dbReference type="Pfam" id="PF06742"/>
    </source>
</evidence>
<evidence type="ECO:0000259" key="2">
    <source>
        <dbReference type="Pfam" id="PF06863"/>
    </source>
</evidence>
<dbReference type="Gene3D" id="1.10.3360.10">
    <property type="entry name" value="VPA0735-like domain"/>
    <property type="match status" value="1"/>
</dbReference>
<feature type="domain" description="DUF1214" evidence="1">
    <location>
        <begin position="328"/>
        <end position="433"/>
    </location>
</feature>
<protein>
    <submittedName>
        <fullName evidence="3">Uncharacterized conserved protein</fullName>
    </submittedName>
</protein>
<dbReference type="Pfam" id="PF06863">
    <property type="entry name" value="DUF1254"/>
    <property type="match status" value="1"/>
</dbReference>
<dbReference type="InterPro" id="IPR010621">
    <property type="entry name" value="DUF1214"/>
</dbReference>
<evidence type="ECO:0000313" key="3">
    <source>
        <dbReference type="EMBL" id="SNX98376.1"/>
    </source>
</evidence>
<dbReference type="Gene3D" id="2.60.120.600">
    <property type="entry name" value="Domain of unknown function DUF1214, C-terminal domain"/>
    <property type="match status" value="1"/>
</dbReference>
<dbReference type="PANTHER" id="PTHR36509">
    <property type="entry name" value="BLL3101 PROTEIN"/>
    <property type="match status" value="1"/>
</dbReference>